<keyword evidence="2" id="KW-1185">Reference proteome</keyword>
<keyword evidence="1" id="KW-0560">Oxidoreductase</keyword>
<accession>A0A9K3HI09</accession>
<dbReference type="Gramene" id="mRNA:HanXRQr2_Chr12g0550841">
    <property type="protein sequence ID" value="mRNA:HanXRQr2_Chr12g0550841"/>
    <property type="gene ID" value="HanXRQr2_Chr12g0550841"/>
</dbReference>
<name>A0A9K3HI09_HELAN</name>
<dbReference type="EMBL" id="MNCJ02000327">
    <property type="protein sequence ID" value="KAF5778725.1"/>
    <property type="molecule type" value="Genomic_DNA"/>
</dbReference>
<dbReference type="AlphaFoldDB" id="A0A9K3HI09"/>
<proteinExistence type="predicted"/>
<comment type="caution">
    <text evidence="1">The sequence shown here is derived from an EMBL/GenBank/DDBJ whole genome shotgun (WGS) entry which is preliminary data.</text>
</comment>
<dbReference type="GO" id="GO:0046429">
    <property type="term" value="F:4-hydroxy-3-methylbut-2-en-1-yl diphosphate synthase activity (ferredoxin)"/>
    <property type="evidence" value="ECO:0007669"/>
    <property type="project" value="UniProtKB-EC"/>
</dbReference>
<dbReference type="Proteomes" id="UP000215914">
    <property type="component" value="Unassembled WGS sequence"/>
</dbReference>
<gene>
    <name evidence="1" type="ORF">HanXRQr2_Chr12g0550841</name>
</gene>
<sequence length="111" mass="12846">MITVTVAADRRAQSEQLEFTDGDYQKELEHIEKAPFEEKHRSYFDFQRRTGDLPVQKEGEEVDYRGLLHRDGSVLMSVSLNQLKTPELFYRSLAAKLVLGMPFKVSSFFVT</sequence>
<evidence type="ECO:0000313" key="1">
    <source>
        <dbReference type="EMBL" id="KAF5778725.1"/>
    </source>
</evidence>
<reference evidence="1" key="2">
    <citation type="submission" date="2020-06" db="EMBL/GenBank/DDBJ databases">
        <title>Helianthus annuus Genome sequencing and assembly Release 2.</title>
        <authorList>
            <person name="Gouzy J."/>
            <person name="Langlade N."/>
            <person name="Munos S."/>
        </authorList>
    </citation>
    <scope>NUCLEOTIDE SEQUENCE</scope>
    <source>
        <tissue evidence="1">Leaves</tissue>
    </source>
</reference>
<evidence type="ECO:0000313" key="2">
    <source>
        <dbReference type="Proteomes" id="UP000215914"/>
    </source>
</evidence>
<organism evidence="1 2">
    <name type="scientific">Helianthus annuus</name>
    <name type="common">Common sunflower</name>
    <dbReference type="NCBI Taxonomy" id="4232"/>
    <lineage>
        <taxon>Eukaryota</taxon>
        <taxon>Viridiplantae</taxon>
        <taxon>Streptophyta</taxon>
        <taxon>Embryophyta</taxon>
        <taxon>Tracheophyta</taxon>
        <taxon>Spermatophyta</taxon>
        <taxon>Magnoliopsida</taxon>
        <taxon>eudicotyledons</taxon>
        <taxon>Gunneridae</taxon>
        <taxon>Pentapetalae</taxon>
        <taxon>asterids</taxon>
        <taxon>campanulids</taxon>
        <taxon>Asterales</taxon>
        <taxon>Asteraceae</taxon>
        <taxon>Asteroideae</taxon>
        <taxon>Heliantheae alliance</taxon>
        <taxon>Heliantheae</taxon>
        <taxon>Helianthus</taxon>
    </lineage>
</organism>
<dbReference type="EC" id="1.17.7.1" evidence="1"/>
<reference evidence="1" key="1">
    <citation type="journal article" date="2017" name="Nature">
        <title>The sunflower genome provides insights into oil metabolism, flowering and Asterid evolution.</title>
        <authorList>
            <person name="Badouin H."/>
            <person name="Gouzy J."/>
            <person name="Grassa C.J."/>
            <person name="Murat F."/>
            <person name="Staton S.E."/>
            <person name="Cottret L."/>
            <person name="Lelandais-Briere C."/>
            <person name="Owens G.L."/>
            <person name="Carrere S."/>
            <person name="Mayjonade B."/>
            <person name="Legrand L."/>
            <person name="Gill N."/>
            <person name="Kane N.C."/>
            <person name="Bowers J.E."/>
            <person name="Hubner S."/>
            <person name="Bellec A."/>
            <person name="Berard A."/>
            <person name="Berges H."/>
            <person name="Blanchet N."/>
            <person name="Boniface M.C."/>
            <person name="Brunel D."/>
            <person name="Catrice O."/>
            <person name="Chaidir N."/>
            <person name="Claudel C."/>
            <person name="Donnadieu C."/>
            <person name="Faraut T."/>
            <person name="Fievet G."/>
            <person name="Helmstetter N."/>
            <person name="King M."/>
            <person name="Knapp S.J."/>
            <person name="Lai Z."/>
            <person name="Le Paslier M.C."/>
            <person name="Lippi Y."/>
            <person name="Lorenzon L."/>
            <person name="Mandel J.R."/>
            <person name="Marage G."/>
            <person name="Marchand G."/>
            <person name="Marquand E."/>
            <person name="Bret-Mestries E."/>
            <person name="Morien E."/>
            <person name="Nambeesan S."/>
            <person name="Nguyen T."/>
            <person name="Pegot-Espagnet P."/>
            <person name="Pouilly N."/>
            <person name="Raftis F."/>
            <person name="Sallet E."/>
            <person name="Schiex T."/>
            <person name="Thomas J."/>
            <person name="Vandecasteele C."/>
            <person name="Vares D."/>
            <person name="Vear F."/>
            <person name="Vautrin S."/>
            <person name="Crespi M."/>
            <person name="Mangin B."/>
            <person name="Burke J.M."/>
            <person name="Salse J."/>
            <person name="Munos S."/>
            <person name="Vincourt P."/>
            <person name="Rieseberg L.H."/>
            <person name="Langlade N.B."/>
        </authorList>
    </citation>
    <scope>NUCLEOTIDE SEQUENCE</scope>
    <source>
        <tissue evidence="1">Leaves</tissue>
    </source>
</reference>
<protein>
    <submittedName>
        <fullName evidence="1">(E)-4-hydroxy-3-methylbut-2-enyl-diphosphate synthase (Ferredoxin)</fullName>
        <ecNumber evidence="1">1.17.7.1</ecNumber>
    </submittedName>
</protein>